<dbReference type="Proteomes" id="UP000265703">
    <property type="component" value="Unassembled WGS sequence"/>
</dbReference>
<dbReference type="EMBL" id="QKYT01000172">
    <property type="protein sequence ID" value="RIA90740.1"/>
    <property type="molecule type" value="Genomic_DNA"/>
</dbReference>
<name>A0A397SX10_9GLOM</name>
<reference evidence="1 2" key="1">
    <citation type="submission" date="2018-06" db="EMBL/GenBank/DDBJ databases">
        <title>Comparative genomics reveals the genomic features of Rhizophagus irregularis, R. cerebriforme, R. diaphanum and Gigaspora rosea, and their symbiotic lifestyle signature.</title>
        <authorList>
            <person name="Morin E."/>
            <person name="San Clemente H."/>
            <person name="Chen E.C.H."/>
            <person name="De La Providencia I."/>
            <person name="Hainaut M."/>
            <person name="Kuo A."/>
            <person name="Kohler A."/>
            <person name="Murat C."/>
            <person name="Tang N."/>
            <person name="Roy S."/>
            <person name="Loubradou J."/>
            <person name="Henrissat B."/>
            <person name="Grigoriev I.V."/>
            <person name="Corradi N."/>
            <person name="Roux C."/>
            <person name="Martin F.M."/>
        </authorList>
    </citation>
    <scope>NUCLEOTIDE SEQUENCE [LARGE SCALE GENOMIC DNA]</scope>
    <source>
        <strain evidence="1 2">DAOM 227022</strain>
    </source>
</reference>
<evidence type="ECO:0000313" key="1">
    <source>
        <dbReference type="EMBL" id="RIA90740.1"/>
    </source>
</evidence>
<dbReference type="AlphaFoldDB" id="A0A397SX10"/>
<keyword evidence="2" id="KW-1185">Reference proteome</keyword>
<organism evidence="1 2">
    <name type="scientific">Glomus cerebriforme</name>
    <dbReference type="NCBI Taxonomy" id="658196"/>
    <lineage>
        <taxon>Eukaryota</taxon>
        <taxon>Fungi</taxon>
        <taxon>Fungi incertae sedis</taxon>
        <taxon>Mucoromycota</taxon>
        <taxon>Glomeromycotina</taxon>
        <taxon>Glomeromycetes</taxon>
        <taxon>Glomerales</taxon>
        <taxon>Glomeraceae</taxon>
        <taxon>Glomus</taxon>
    </lineage>
</organism>
<dbReference type="Gene3D" id="3.90.1570.10">
    <property type="entry name" value="tt1808, chain A"/>
    <property type="match status" value="1"/>
</dbReference>
<evidence type="ECO:0000313" key="2">
    <source>
        <dbReference type="Proteomes" id="UP000265703"/>
    </source>
</evidence>
<protein>
    <recommendedName>
        <fullName evidence="3">Restriction endonuclease domain-containing protein</fullName>
    </recommendedName>
</protein>
<dbReference type="OrthoDB" id="2363583at2759"/>
<proteinExistence type="predicted"/>
<gene>
    <name evidence="1" type="ORF">C1645_805572</name>
</gene>
<comment type="caution">
    <text evidence="1">The sequence shown here is derived from an EMBL/GenBank/DDBJ whole genome shotgun (WGS) entry which is preliminary data.</text>
</comment>
<evidence type="ECO:0008006" key="3">
    <source>
        <dbReference type="Google" id="ProtNLM"/>
    </source>
</evidence>
<dbReference type="InterPro" id="IPR012296">
    <property type="entry name" value="Nuclease_put_TT1808"/>
</dbReference>
<accession>A0A397SX10</accession>
<sequence length="311" mass="35569">MPRNILDEKFKLAINTLLKFNEQDIIKENTMEEDTAKKKSKKSIEEYTKSREIVVLSGILLEKFHKLHTEARKFKVYIRLVKGEVIVYEIPSPAHTFVAGYLIRLIGAWSNYLDVGPELDMTVSHNTEYISDVIVEPRQPWQPGQQQLGPGPGRVPQPRMIVEVGRYESIGSLHSLSREYFSTTTQTGLIQVYLSIKIFSHWSDGTAAMNVMLYLPSPQQESIAIIESTRIRNFRITGFLRHGDIVCTNPRMPNYQINIPSNLLFNGFPGGMPQGTPNNLNIDLWEVQQQILYRLMSVAFMLCCYIITDNS</sequence>